<name>A0A9P9KDH2_FUSSL</name>
<organism evidence="9 10">
    <name type="scientific">Fusarium solani</name>
    <name type="common">Filamentous fungus</name>
    <dbReference type="NCBI Taxonomy" id="169388"/>
    <lineage>
        <taxon>Eukaryota</taxon>
        <taxon>Fungi</taxon>
        <taxon>Dikarya</taxon>
        <taxon>Ascomycota</taxon>
        <taxon>Pezizomycotina</taxon>
        <taxon>Sordariomycetes</taxon>
        <taxon>Hypocreomycetidae</taxon>
        <taxon>Hypocreales</taxon>
        <taxon>Nectriaceae</taxon>
        <taxon>Fusarium</taxon>
        <taxon>Fusarium solani species complex</taxon>
    </lineage>
</organism>
<evidence type="ECO:0000256" key="2">
    <source>
        <dbReference type="ARBA" id="ARBA00010617"/>
    </source>
</evidence>
<dbReference type="InterPro" id="IPR050121">
    <property type="entry name" value="Cytochrome_P450_monoxygenase"/>
</dbReference>
<evidence type="ECO:0000256" key="1">
    <source>
        <dbReference type="ARBA" id="ARBA00001971"/>
    </source>
</evidence>
<dbReference type="Proteomes" id="UP000736672">
    <property type="component" value="Unassembled WGS sequence"/>
</dbReference>
<dbReference type="Pfam" id="PF00067">
    <property type="entry name" value="p450"/>
    <property type="match status" value="1"/>
</dbReference>
<sequence>MGLVIPTAIGALALLLLYHHVLHPAFISPLRKLPAAHWTCHFSSIWILAARLYRRENRSLHEAHIKLGPVVRIGPAEVSVDGVEGMRVIYQGGFEKGFWYSVFSNYGVPNMFSTGSSKHHSARKRMVANVYSKSYLQSSQASKAQMTHIVFQRLLPALSGRSSKDKLASSSSENVTTAAHADVEVFGLFLALAMDVITAYLFGLSNGTDFIQDEQYRQSWQEMYLARANYPFWTQEVPNLTAACARWLPWLRLYPKWVDESNAKLSQWNLNLCQGVAKKAEKDTTQGRSHQAKSSTEPCEEPVVFNALQYGIDREWRTNGEKSILYKTSICERELAVASELMDHSLAGHETTGMVLTYATWHLSRSPDLQEQLRSEIISIGPSLKLGRSSTVEVNNSGNTTSDPSLPDLKVLDALPLLNAIVMETLRLHAPIPGPQPRDTPKDGCNIAGYHIPGGVRIASMAYSLHRDPKVFPQPESWKPERWLPQDGKDTETSHREMHRQFWAFGSGGRMCVGSNFALNEMKVILAAIYSNFRTTVLNDDGIEQEDAYTARPVGEQLVLRFHPLDI</sequence>
<dbReference type="GO" id="GO:0004497">
    <property type="term" value="F:monooxygenase activity"/>
    <property type="evidence" value="ECO:0007669"/>
    <property type="project" value="UniProtKB-KW"/>
</dbReference>
<evidence type="ECO:0000313" key="10">
    <source>
        <dbReference type="Proteomes" id="UP000736672"/>
    </source>
</evidence>
<keyword evidence="6 8" id="KW-0503">Monooxygenase</keyword>
<evidence type="ECO:0000256" key="6">
    <source>
        <dbReference type="ARBA" id="ARBA00023033"/>
    </source>
</evidence>
<gene>
    <name evidence="9" type="ORF">B0J15DRAFT_526654</name>
</gene>
<dbReference type="Gene3D" id="1.10.630.10">
    <property type="entry name" value="Cytochrome P450"/>
    <property type="match status" value="1"/>
</dbReference>
<dbReference type="GO" id="GO:0005506">
    <property type="term" value="F:iron ion binding"/>
    <property type="evidence" value="ECO:0007669"/>
    <property type="project" value="InterPro"/>
</dbReference>
<dbReference type="GO" id="GO:0020037">
    <property type="term" value="F:heme binding"/>
    <property type="evidence" value="ECO:0007669"/>
    <property type="project" value="InterPro"/>
</dbReference>
<keyword evidence="5 7" id="KW-0408">Iron</keyword>
<dbReference type="InterPro" id="IPR001128">
    <property type="entry name" value="Cyt_P450"/>
</dbReference>
<comment type="caution">
    <text evidence="9">The sequence shown here is derived from an EMBL/GenBank/DDBJ whole genome shotgun (WGS) entry which is preliminary data.</text>
</comment>
<evidence type="ECO:0000256" key="4">
    <source>
        <dbReference type="ARBA" id="ARBA00022723"/>
    </source>
</evidence>
<dbReference type="SUPFAM" id="SSF48264">
    <property type="entry name" value="Cytochrome P450"/>
    <property type="match status" value="1"/>
</dbReference>
<evidence type="ECO:0000256" key="8">
    <source>
        <dbReference type="RuleBase" id="RU000461"/>
    </source>
</evidence>
<reference evidence="9" key="1">
    <citation type="journal article" date="2021" name="Nat. Commun.">
        <title>Genetic determinants of endophytism in the Arabidopsis root mycobiome.</title>
        <authorList>
            <person name="Mesny F."/>
            <person name="Miyauchi S."/>
            <person name="Thiergart T."/>
            <person name="Pickel B."/>
            <person name="Atanasova L."/>
            <person name="Karlsson M."/>
            <person name="Huettel B."/>
            <person name="Barry K.W."/>
            <person name="Haridas S."/>
            <person name="Chen C."/>
            <person name="Bauer D."/>
            <person name="Andreopoulos W."/>
            <person name="Pangilinan J."/>
            <person name="LaButti K."/>
            <person name="Riley R."/>
            <person name="Lipzen A."/>
            <person name="Clum A."/>
            <person name="Drula E."/>
            <person name="Henrissat B."/>
            <person name="Kohler A."/>
            <person name="Grigoriev I.V."/>
            <person name="Martin F.M."/>
            <person name="Hacquard S."/>
        </authorList>
    </citation>
    <scope>NUCLEOTIDE SEQUENCE</scope>
    <source>
        <strain evidence="9">FSSC 5 MPI-SDFR-AT-0091</strain>
    </source>
</reference>
<protein>
    <submittedName>
        <fullName evidence="9">Cytochrome P450</fullName>
    </submittedName>
</protein>
<dbReference type="GO" id="GO:0016705">
    <property type="term" value="F:oxidoreductase activity, acting on paired donors, with incorporation or reduction of molecular oxygen"/>
    <property type="evidence" value="ECO:0007669"/>
    <property type="project" value="InterPro"/>
</dbReference>
<dbReference type="PRINTS" id="PR00465">
    <property type="entry name" value="EP450IV"/>
</dbReference>
<dbReference type="EMBL" id="JAGTJS010000011">
    <property type="protein sequence ID" value="KAH7253346.1"/>
    <property type="molecule type" value="Genomic_DNA"/>
</dbReference>
<accession>A0A9P9KDH2</accession>
<keyword evidence="4 7" id="KW-0479">Metal-binding</keyword>
<feature type="binding site" description="axial binding residue" evidence="7">
    <location>
        <position position="512"/>
    </location>
    <ligand>
        <name>heme</name>
        <dbReference type="ChEBI" id="CHEBI:30413"/>
    </ligand>
    <ligandPart>
        <name>Fe</name>
        <dbReference type="ChEBI" id="CHEBI:18248"/>
    </ligandPart>
</feature>
<keyword evidence="3 7" id="KW-0349">Heme</keyword>
<dbReference type="InterPro" id="IPR002403">
    <property type="entry name" value="Cyt_P450_E_grp-IV"/>
</dbReference>
<evidence type="ECO:0000313" key="9">
    <source>
        <dbReference type="EMBL" id="KAH7253346.1"/>
    </source>
</evidence>
<evidence type="ECO:0000256" key="3">
    <source>
        <dbReference type="ARBA" id="ARBA00022617"/>
    </source>
</evidence>
<evidence type="ECO:0000256" key="7">
    <source>
        <dbReference type="PIRSR" id="PIRSR602403-1"/>
    </source>
</evidence>
<evidence type="ECO:0000256" key="5">
    <source>
        <dbReference type="ARBA" id="ARBA00023004"/>
    </source>
</evidence>
<comment type="cofactor">
    <cofactor evidence="1 7">
        <name>heme</name>
        <dbReference type="ChEBI" id="CHEBI:30413"/>
    </cofactor>
</comment>
<dbReference type="PANTHER" id="PTHR24305:SF166">
    <property type="entry name" value="CYTOCHROME P450 12A4, MITOCHONDRIAL-RELATED"/>
    <property type="match status" value="1"/>
</dbReference>
<dbReference type="AlphaFoldDB" id="A0A9P9KDH2"/>
<dbReference type="OrthoDB" id="1470350at2759"/>
<keyword evidence="10" id="KW-1185">Reference proteome</keyword>
<proteinExistence type="inferred from homology"/>
<dbReference type="CDD" id="cd11059">
    <property type="entry name" value="CYP_fungal"/>
    <property type="match status" value="1"/>
</dbReference>
<dbReference type="PROSITE" id="PS00086">
    <property type="entry name" value="CYTOCHROME_P450"/>
    <property type="match status" value="1"/>
</dbReference>
<dbReference type="InterPro" id="IPR036396">
    <property type="entry name" value="Cyt_P450_sf"/>
</dbReference>
<dbReference type="PANTHER" id="PTHR24305">
    <property type="entry name" value="CYTOCHROME P450"/>
    <property type="match status" value="1"/>
</dbReference>
<comment type="similarity">
    <text evidence="2 8">Belongs to the cytochrome P450 family.</text>
</comment>
<keyword evidence="8" id="KW-0560">Oxidoreductase</keyword>
<dbReference type="InterPro" id="IPR017972">
    <property type="entry name" value="Cyt_P450_CS"/>
</dbReference>
<dbReference type="PRINTS" id="PR00385">
    <property type="entry name" value="P450"/>
</dbReference>